<evidence type="ECO:0000256" key="4">
    <source>
        <dbReference type="ARBA" id="ARBA00022989"/>
    </source>
</evidence>
<accession>A0A6B2M0V2</accession>
<feature type="domain" description="MacB-like periplasmic core" evidence="9">
    <location>
        <begin position="424"/>
        <end position="658"/>
    </location>
</feature>
<feature type="transmembrane region" description="Helical" evidence="7">
    <location>
        <begin position="689"/>
        <end position="713"/>
    </location>
</feature>
<dbReference type="PANTHER" id="PTHR30572:SF4">
    <property type="entry name" value="ABC TRANSPORTER PERMEASE YTRF"/>
    <property type="match status" value="1"/>
</dbReference>
<keyword evidence="2" id="KW-1003">Cell membrane</keyword>
<evidence type="ECO:0000256" key="3">
    <source>
        <dbReference type="ARBA" id="ARBA00022692"/>
    </source>
</evidence>
<evidence type="ECO:0000256" key="2">
    <source>
        <dbReference type="ARBA" id="ARBA00022475"/>
    </source>
</evidence>
<dbReference type="RefSeq" id="WP_163963481.1">
    <property type="nucleotide sequence ID" value="NZ_JAAGNX010000002.1"/>
</dbReference>
<sequence>MEAILRDIKFGFRQLVRNPGFTIVSAVALGLGIASVTTQLSVTNGILLEGLPFPEPEKIAHVERINVERENFNAEPTILEFIEWRDNQKAFEGLAGFYIGTANFTFGNLVERYNGAFISANTFEMLRAKAALGRTLVPSDDFPGAPHVTVLSHKVWKNDLGEDPDIIGKPAVLNGRPTTIVGVMPEGFGFPINEDLWVPLFKQQDPSALSWGDPMMTLEVFGRLLPGVNFDQANASMSVLAGMLEEKYPDTNEGFRAMEVKPFIDEFLGDQTVTMTGVMLLITVLILVIACANVANLLLARSMRRQREIAIRSALGASRHRIISQFLTESILLAILGAILGITYSVWNLGRIREASVEFNTPSWMEFSLDWKVFVAALFVTIATGIISGIVPALRASGVNENEVLKDSNRTGTSLNMGKFSRALVVLQISVAAIILTLVVLFVQSMNNALSIPYEYNPDEVLTARIGLFEELYPEDLDRANFIEALITNLQNRPEVDYAATTDRYQFLWSNGVRYSKGIPGEDTENLKIALIQRVSPDFFDSVQLPIYSGRNFYPEDFTATVPRYAIVNRAFAEREWSHTNPIGQRFKAEISQQENEEEGSWLEIVGVSGSMQESGLFNEDDDGAAFFVPQTQSDFSQFITILLRGSGDPQKLASILREEIASLDSNLPVYEVGTPREVNNRATAQFQFFGSIFTGFGVLATILAGVGIYGVISFSVNQRIMEFGIRQALGATRTGVFKLVYAHAFKQLLFGFIIAVILLSPVILSPGIKESMNLFFYEIDPDSVLPYALSFGFVTLVAVLSAAPPAFRAARIEPAQALRYE</sequence>
<evidence type="ECO:0000259" key="8">
    <source>
        <dbReference type="Pfam" id="PF02687"/>
    </source>
</evidence>
<feature type="domain" description="ABC3 transporter permease C-terminal" evidence="8">
    <location>
        <begin position="697"/>
        <end position="815"/>
    </location>
</feature>
<dbReference type="EMBL" id="JAAGNX010000002">
    <property type="protein sequence ID" value="NDV61986.1"/>
    <property type="molecule type" value="Genomic_DNA"/>
</dbReference>
<dbReference type="Proteomes" id="UP000478417">
    <property type="component" value="Unassembled WGS sequence"/>
</dbReference>
<keyword evidence="11" id="KW-1185">Reference proteome</keyword>
<feature type="transmembrane region" description="Helical" evidence="7">
    <location>
        <begin position="423"/>
        <end position="443"/>
    </location>
</feature>
<dbReference type="NCBIfam" id="TIGR03434">
    <property type="entry name" value="ADOP"/>
    <property type="match status" value="1"/>
</dbReference>
<evidence type="ECO:0000256" key="5">
    <source>
        <dbReference type="ARBA" id="ARBA00023136"/>
    </source>
</evidence>
<gene>
    <name evidence="10" type="ORF">G0Q06_05945</name>
</gene>
<feature type="domain" description="ABC3 transporter permease C-terminal" evidence="8">
    <location>
        <begin position="281"/>
        <end position="398"/>
    </location>
</feature>
<dbReference type="Pfam" id="PF12704">
    <property type="entry name" value="MacB_PCD"/>
    <property type="match status" value="2"/>
</dbReference>
<dbReference type="InterPro" id="IPR050250">
    <property type="entry name" value="Macrolide_Exporter_MacB"/>
</dbReference>
<dbReference type="PANTHER" id="PTHR30572">
    <property type="entry name" value="MEMBRANE COMPONENT OF TRANSPORTER-RELATED"/>
    <property type="match status" value="1"/>
</dbReference>
<feature type="transmembrane region" description="Helical" evidence="7">
    <location>
        <begin position="785"/>
        <end position="804"/>
    </location>
</feature>
<name>A0A6B2M0V2_9BACT</name>
<keyword evidence="3 7" id="KW-0812">Transmembrane</keyword>
<comment type="subcellular location">
    <subcellularLocation>
        <location evidence="1">Cell membrane</location>
        <topology evidence="1">Multi-pass membrane protein</topology>
    </subcellularLocation>
</comment>
<dbReference type="InterPro" id="IPR017800">
    <property type="entry name" value="ADOP"/>
</dbReference>
<comment type="caution">
    <text evidence="10">The sequence shown here is derived from an EMBL/GenBank/DDBJ whole genome shotgun (WGS) entry which is preliminary data.</text>
</comment>
<feature type="transmembrane region" description="Helical" evidence="7">
    <location>
        <begin position="373"/>
        <end position="394"/>
    </location>
</feature>
<dbReference type="GO" id="GO:0005886">
    <property type="term" value="C:plasma membrane"/>
    <property type="evidence" value="ECO:0007669"/>
    <property type="project" value="UniProtKB-SubCell"/>
</dbReference>
<feature type="transmembrane region" description="Helical" evidence="7">
    <location>
        <begin position="326"/>
        <end position="347"/>
    </location>
</feature>
<feature type="transmembrane region" description="Helical" evidence="7">
    <location>
        <begin position="749"/>
        <end position="765"/>
    </location>
</feature>
<feature type="transmembrane region" description="Helical" evidence="7">
    <location>
        <begin position="21"/>
        <end position="42"/>
    </location>
</feature>
<proteinExistence type="inferred from homology"/>
<dbReference type="Pfam" id="PF02687">
    <property type="entry name" value="FtsX"/>
    <property type="match status" value="2"/>
</dbReference>
<evidence type="ECO:0000259" key="9">
    <source>
        <dbReference type="Pfam" id="PF12704"/>
    </source>
</evidence>
<dbReference type="AlphaFoldDB" id="A0A6B2M0V2"/>
<evidence type="ECO:0000256" key="1">
    <source>
        <dbReference type="ARBA" id="ARBA00004651"/>
    </source>
</evidence>
<evidence type="ECO:0000256" key="6">
    <source>
        <dbReference type="ARBA" id="ARBA00038076"/>
    </source>
</evidence>
<feature type="transmembrane region" description="Helical" evidence="7">
    <location>
        <begin position="278"/>
        <end position="299"/>
    </location>
</feature>
<keyword evidence="5 7" id="KW-0472">Membrane</keyword>
<comment type="similarity">
    <text evidence="6">Belongs to the ABC-4 integral membrane protein family.</text>
</comment>
<dbReference type="InterPro" id="IPR025857">
    <property type="entry name" value="MacB_PCD"/>
</dbReference>
<reference evidence="10 11" key="1">
    <citation type="submission" date="2020-02" db="EMBL/GenBank/DDBJ databases">
        <title>Albibacoteraceae fam. nov., the first described family within the subdivision 4 Verrucomicrobia.</title>
        <authorList>
            <person name="Xi F."/>
        </authorList>
    </citation>
    <scope>NUCLEOTIDE SEQUENCE [LARGE SCALE GENOMIC DNA]</scope>
    <source>
        <strain evidence="10 11">CK1056</strain>
    </source>
</reference>
<organism evidence="10 11">
    <name type="scientific">Oceanipulchritudo coccoides</name>
    <dbReference type="NCBI Taxonomy" id="2706888"/>
    <lineage>
        <taxon>Bacteria</taxon>
        <taxon>Pseudomonadati</taxon>
        <taxon>Verrucomicrobiota</taxon>
        <taxon>Opitutia</taxon>
        <taxon>Puniceicoccales</taxon>
        <taxon>Oceanipulchritudinaceae</taxon>
        <taxon>Oceanipulchritudo</taxon>
    </lineage>
</organism>
<dbReference type="GO" id="GO:0022857">
    <property type="term" value="F:transmembrane transporter activity"/>
    <property type="evidence" value="ECO:0007669"/>
    <property type="project" value="TreeGrafter"/>
</dbReference>
<protein>
    <submittedName>
        <fullName evidence="10">ABC transporter permease</fullName>
    </submittedName>
</protein>
<evidence type="ECO:0000256" key="7">
    <source>
        <dbReference type="SAM" id="Phobius"/>
    </source>
</evidence>
<evidence type="ECO:0000313" key="11">
    <source>
        <dbReference type="Proteomes" id="UP000478417"/>
    </source>
</evidence>
<feature type="domain" description="MacB-like periplasmic core" evidence="9">
    <location>
        <begin position="22"/>
        <end position="237"/>
    </location>
</feature>
<dbReference type="InterPro" id="IPR003838">
    <property type="entry name" value="ABC3_permease_C"/>
</dbReference>
<keyword evidence="4 7" id="KW-1133">Transmembrane helix</keyword>
<evidence type="ECO:0000313" key="10">
    <source>
        <dbReference type="EMBL" id="NDV61986.1"/>
    </source>
</evidence>